<protein>
    <recommendedName>
        <fullName evidence="5 11">2-dehydropantoate 2-reductase</fullName>
        <ecNumber evidence="4 11">1.1.1.169</ecNumber>
    </recommendedName>
    <alternativeName>
        <fullName evidence="9 11">Ketopantoate reductase</fullName>
    </alternativeName>
</protein>
<dbReference type="InterPro" id="IPR013332">
    <property type="entry name" value="KPR_N"/>
</dbReference>
<dbReference type="InterPro" id="IPR036291">
    <property type="entry name" value="NAD(P)-bd_dom_sf"/>
</dbReference>
<dbReference type="GO" id="GO:0015940">
    <property type="term" value="P:pantothenate biosynthetic process"/>
    <property type="evidence" value="ECO:0007669"/>
    <property type="project" value="UniProtKB-UniPathway"/>
</dbReference>
<dbReference type="GO" id="GO:0050661">
    <property type="term" value="F:NADP binding"/>
    <property type="evidence" value="ECO:0007669"/>
    <property type="project" value="TreeGrafter"/>
</dbReference>
<accession>A0A084H3H9</accession>
<keyword evidence="6 11" id="KW-0566">Pantothenate biosynthesis</keyword>
<evidence type="ECO:0000313" key="15">
    <source>
        <dbReference type="Proteomes" id="UP000028549"/>
    </source>
</evidence>
<feature type="domain" description="Ketopantoate reductase C-terminal" evidence="13">
    <location>
        <begin position="170"/>
        <end position="288"/>
    </location>
</feature>
<dbReference type="EMBL" id="JNVC02000001">
    <property type="protein sequence ID" value="KEZ54141.1"/>
    <property type="molecule type" value="Genomic_DNA"/>
</dbReference>
<dbReference type="PANTHER" id="PTHR43765:SF2">
    <property type="entry name" value="2-DEHYDROPANTOATE 2-REDUCTASE"/>
    <property type="match status" value="1"/>
</dbReference>
<evidence type="ECO:0000256" key="7">
    <source>
        <dbReference type="ARBA" id="ARBA00022857"/>
    </source>
</evidence>
<dbReference type="InterPro" id="IPR050838">
    <property type="entry name" value="Ketopantoate_reductase"/>
</dbReference>
<dbReference type="Pfam" id="PF08546">
    <property type="entry name" value="ApbA_C"/>
    <property type="match status" value="1"/>
</dbReference>
<dbReference type="Gene3D" id="3.40.50.720">
    <property type="entry name" value="NAD(P)-binding Rossmann-like Domain"/>
    <property type="match status" value="1"/>
</dbReference>
<evidence type="ECO:0000256" key="4">
    <source>
        <dbReference type="ARBA" id="ARBA00013014"/>
    </source>
</evidence>
<dbReference type="Gene3D" id="1.10.1040.10">
    <property type="entry name" value="N-(1-d-carboxylethyl)-l-norvaline Dehydrogenase, domain 2"/>
    <property type="match status" value="1"/>
</dbReference>
<evidence type="ECO:0000259" key="13">
    <source>
        <dbReference type="Pfam" id="PF08546"/>
    </source>
</evidence>
<organism evidence="14 15">
    <name type="scientific">Metabacillus indicus</name>
    <name type="common">Bacillus indicus</name>
    <dbReference type="NCBI Taxonomy" id="246786"/>
    <lineage>
        <taxon>Bacteria</taxon>
        <taxon>Bacillati</taxon>
        <taxon>Bacillota</taxon>
        <taxon>Bacilli</taxon>
        <taxon>Bacillales</taxon>
        <taxon>Bacillaceae</taxon>
        <taxon>Metabacillus</taxon>
    </lineage>
</organism>
<feature type="domain" description="Ketopantoate reductase N-terminal" evidence="12">
    <location>
        <begin position="3"/>
        <end position="145"/>
    </location>
</feature>
<evidence type="ECO:0000313" key="14">
    <source>
        <dbReference type="EMBL" id="KEZ54141.1"/>
    </source>
</evidence>
<dbReference type="SUPFAM" id="SSF51735">
    <property type="entry name" value="NAD(P)-binding Rossmann-fold domains"/>
    <property type="match status" value="1"/>
</dbReference>
<keyword evidence="15" id="KW-1185">Reference proteome</keyword>
<comment type="catalytic activity">
    <reaction evidence="10 11">
        <text>(R)-pantoate + NADP(+) = 2-dehydropantoate + NADPH + H(+)</text>
        <dbReference type="Rhea" id="RHEA:16233"/>
        <dbReference type="ChEBI" id="CHEBI:11561"/>
        <dbReference type="ChEBI" id="CHEBI:15378"/>
        <dbReference type="ChEBI" id="CHEBI:15980"/>
        <dbReference type="ChEBI" id="CHEBI:57783"/>
        <dbReference type="ChEBI" id="CHEBI:58349"/>
        <dbReference type="EC" id="1.1.1.169"/>
    </reaction>
</comment>
<sequence length="292" mass="32468">MEIGIIGTGSVGMLCAAYLAKEHIVTVYTRRKEQSDLINEKGIILIHGDQKTTVKDVKARSGKDFKEPLLIIAVKQYQLGDVLPLLKETKERKNLLFLQNGMSHIPMLESLEGHNVYIGSVEHGSLKTGDATVAHTGAGVIKVGSLFPDQPPLTLTDLHSERFPFEAARNWKESHSRKLLANAVINPLTALLKVKNGELTENPHYSRMAKSVFKEASGILGITDENAEWEKVMEICRRTAENRSSMLRDTEAGRKTEIDGIIGYLLDEAKKQNTRVPLLEFLYHAVKGGEKE</sequence>
<dbReference type="RefSeq" id="WP_029565563.1">
    <property type="nucleotide sequence ID" value="NZ_JNVC02000001.1"/>
</dbReference>
<dbReference type="NCBIfam" id="NF005093">
    <property type="entry name" value="PRK06522.2-4"/>
    <property type="match status" value="1"/>
</dbReference>
<dbReference type="SUPFAM" id="SSF48179">
    <property type="entry name" value="6-phosphogluconate dehydrogenase C-terminal domain-like"/>
    <property type="match status" value="1"/>
</dbReference>
<keyword evidence="8 11" id="KW-0560">Oxidoreductase</keyword>
<comment type="similarity">
    <text evidence="3 11">Belongs to the ketopantoate reductase family.</text>
</comment>
<dbReference type="AlphaFoldDB" id="A0A084H3H9"/>
<evidence type="ECO:0000259" key="12">
    <source>
        <dbReference type="Pfam" id="PF02558"/>
    </source>
</evidence>
<evidence type="ECO:0000256" key="6">
    <source>
        <dbReference type="ARBA" id="ARBA00022655"/>
    </source>
</evidence>
<name>A0A084H3H9_METID</name>
<evidence type="ECO:0000256" key="11">
    <source>
        <dbReference type="RuleBase" id="RU362068"/>
    </source>
</evidence>
<evidence type="ECO:0000256" key="8">
    <source>
        <dbReference type="ARBA" id="ARBA00023002"/>
    </source>
</evidence>
<dbReference type="InterPro" id="IPR008927">
    <property type="entry name" value="6-PGluconate_DH-like_C_sf"/>
</dbReference>
<dbReference type="InterPro" id="IPR013328">
    <property type="entry name" value="6PGD_dom2"/>
</dbReference>
<evidence type="ECO:0000256" key="1">
    <source>
        <dbReference type="ARBA" id="ARBA00002919"/>
    </source>
</evidence>
<dbReference type="GO" id="GO:0005737">
    <property type="term" value="C:cytoplasm"/>
    <property type="evidence" value="ECO:0007669"/>
    <property type="project" value="TreeGrafter"/>
</dbReference>
<dbReference type="GO" id="GO:0008677">
    <property type="term" value="F:2-dehydropantoate 2-reductase activity"/>
    <property type="evidence" value="ECO:0007669"/>
    <property type="project" value="UniProtKB-EC"/>
</dbReference>
<proteinExistence type="inferred from homology"/>
<keyword evidence="7 11" id="KW-0521">NADP</keyword>
<dbReference type="Proteomes" id="UP000028549">
    <property type="component" value="Unassembled WGS sequence"/>
</dbReference>
<dbReference type="OrthoDB" id="9800163at2"/>
<evidence type="ECO:0000256" key="2">
    <source>
        <dbReference type="ARBA" id="ARBA00004994"/>
    </source>
</evidence>
<dbReference type="PANTHER" id="PTHR43765">
    <property type="entry name" value="2-DEHYDROPANTOATE 2-REDUCTASE-RELATED"/>
    <property type="match status" value="1"/>
</dbReference>
<dbReference type="NCBIfam" id="TIGR00745">
    <property type="entry name" value="apbA_panE"/>
    <property type="match status" value="1"/>
</dbReference>
<dbReference type="InterPro" id="IPR013752">
    <property type="entry name" value="KPA_reductase"/>
</dbReference>
<dbReference type="STRING" id="246786.GS18_0204235"/>
<evidence type="ECO:0000256" key="3">
    <source>
        <dbReference type="ARBA" id="ARBA00007870"/>
    </source>
</evidence>
<comment type="function">
    <text evidence="1 11">Catalyzes the NADPH-dependent reduction of ketopantoate into pantoic acid.</text>
</comment>
<dbReference type="Pfam" id="PF02558">
    <property type="entry name" value="ApbA"/>
    <property type="match status" value="1"/>
</dbReference>
<dbReference type="UniPathway" id="UPA00028">
    <property type="reaction ID" value="UER00004"/>
</dbReference>
<comment type="caution">
    <text evidence="14">The sequence shown here is derived from an EMBL/GenBank/DDBJ whole genome shotgun (WGS) entry which is preliminary data.</text>
</comment>
<evidence type="ECO:0000256" key="5">
    <source>
        <dbReference type="ARBA" id="ARBA00019465"/>
    </source>
</evidence>
<evidence type="ECO:0000256" key="10">
    <source>
        <dbReference type="ARBA" id="ARBA00048793"/>
    </source>
</evidence>
<evidence type="ECO:0000256" key="9">
    <source>
        <dbReference type="ARBA" id="ARBA00032024"/>
    </source>
</evidence>
<comment type="pathway">
    <text evidence="2 11">Cofactor biosynthesis; (R)-pantothenate biosynthesis; (R)-pantoate from 3-methyl-2-oxobutanoate: step 2/2.</text>
</comment>
<dbReference type="EC" id="1.1.1.169" evidence="4 11"/>
<reference evidence="14 15" key="1">
    <citation type="journal article" date="2005" name="Int. J. Syst. Evol. Microbiol.">
        <title>Bacillus cibi sp. nov., isolated from jeotgal, a traditional Korean fermented seafood.</title>
        <authorList>
            <person name="Yoon J.H."/>
            <person name="Lee C.H."/>
            <person name="Oh T.K."/>
        </authorList>
    </citation>
    <scope>NUCLEOTIDE SEQUENCE [LARGE SCALE GENOMIC DNA]</scope>
    <source>
        <strain evidence="14 15">DSM 16189</strain>
    </source>
</reference>
<dbReference type="InterPro" id="IPR003710">
    <property type="entry name" value="ApbA"/>
</dbReference>
<gene>
    <name evidence="14" type="ORF">GS18_0204235</name>
</gene>